<proteinExistence type="predicted"/>
<evidence type="ECO:0000313" key="1">
    <source>
        <dbReference type="EMBL" id="MBK4738703.1"/>
    </source>
</evidence>
<gene>
    <name evidence="1" type="ORF">JJB74_29170</name>
</gene>
<evidence type="ECO:0000313" key="2">
    <source>
        <dbReference type="Proteomes" id="UP000622890"/>
    </source>
</evidence>
<comment type="caution">
    <text evidence="1">The sequence shown here is derived from an EMBL/GenBank/DDBJ whole genome shotgun (WGS) entry which is preliminary data.</text>
</comment>
<dbReference type="RefSeq" id="WP_200598073.1">
    <property type="nucleotide sequence ID" value="NZ_JAEPBG010000025.1"/>
</dbReference>
<reference evidence="1" key="1">
    <citation type="submission" date="2021-01" db="EMBL/GenBank/DDBJ databases">
        <title>Genome sequence of strain Noviherbaspirillum sp. DKR-6.</title>
        <authorList>
            <person name="Chaudhary D.K."/>
        </authorList>
    </citation>
    <scope>NUCLEOTIDE SEQUENCE</scope>
    <source>
        <strain evidence="1">DKR-6</strain>
    </source>
</reference>
<name>A0A934W9V0_9BURK</name>
<dbReference type="Proteomes" id="UP000622890">
    <property type="component" value="Unassembled WGS sequence"/>
</dbReference>
<organism evidence="1 2">
    <name type="scientific">Noviherbaspirillum pedocola</name>
    <dbReference type="NCBI Taxonomy" id="2801341"/>
    <lineage>
        <taxon>Bacteria</taxon>
        <taxon>Pseudomonadati</taxon>
        <taxon>Pseudomonadota</taxon>
        <taxon>Betaproteobacteria</taxon>
        <taxon>Burkholderiales</taxon>
        <taxon>Oxalobacteraceae</taxon>
        <taxon>Noviherbaspirillum</taxon>
    </lineage>
</organism>
<accession>A0A934W9V0</accession>
<dbReference type="AlphaFoldDB" id="A0A934W9V0"/>
<dbReference type="EMBL" id="JAEPBG010000025">
    <property type="protein sequence ID" value="MBK4738703.1"/>
    <property type="molecule type" value="Genomic_DNA"/>
</dbReference>
<sequence>MQIDLDTALAFQEQLDRIEHFVREEVEPLDHVLGDRWDVHNPPTTA</sequence>
<keyword evidence="2" id="KW-1185">Reference proteome</keyword>
<protein>
    <submittedName>
        <fullName evidence="1">Uncharacterized protein</fullName>
    </submittedName>
</protein>